<evidence type="ECO:0000313" key="2">
    <source>
        <dbReference type="Proteomes" id="UP000680038"/>
    </source>
</evidence>
<keyword evidence="2" id="KW-1185">Reference proteome</keyword>
<proteinExistence type="predicted"/>
<dbReference type="EMBL" id="CAJRAF010000002">
    <property type="protein sequence ID" value="CAG4999784.1"/>
    <property type="molecule type" value="Genomic_DNA"/>
</dbReference>
<evidence type="ECO:0000313" key="1">
    <source>
        <dbReference type="EMBL" id="CAG4999784.1"/>
    </source>
</evidence>
<dbReference type="RefSeq" id="WP_215238952.1">
    <property type="nucleotide sequence ID" value="NZ_CAJRAF010000002.1"/>
</dbReference>
<reference evidence="1" key="1">
    <citation type="submission" date="2021-04" db="EMBL/GenBank/DDBJ databases">
        <authorList>
            <person name="Rodrigo-Torres L."/>
            <person name="Arahal R. D."/>
            <person name="Lucena T."/>
        </authorList>
    </citation>
    <scope>NUCLEOTIDE SEQUENCE</scope>
    <source>
        <strain evidence="1">CECT 9275</strain>
    </source>
</reference>
<sequence>MNHKDSYLSYRSEGRGGTIYLHSPETNFDMWYELAMPPAIIIMGVPEPKYWEARTGTPLARREEILQFVGEQVIKDRLSGNGYFLIDDHILSICPGRNPDGEGH</sequence>
<name>A0A916JBW1_9BACT</name>
<comment type="caution">
    <text evidence="1">The sequence shown here is derived from an EMBL/GenBank/DDBJ whole genome shotgun (WGS) entry which is preliminary data.</text>
</comment>
<dbReference type="Proteomes" id="UP000680038">
    <property type="component" value="Unassembled WGS sequence"/>
</dbReference>
<gene>
    <name evidence="1" type="ORF">DYBT9275_02305</name>
</gene>
<accession>A0A916JBW1</accession>
<organism evidence="1 2">
    <name type="scientific">Dyadobacter helix</name>
    <dbReference type="NCBI Taxonomy" id="2822344"/>
    <lineage>
        <taxon>Bacteria</taxon>
        <taxon>Pseudomonadati</taxon>
        <taxon>Bacteroidota</taxon>
        <taxon>Cytophagia</taxon>
        <taxon>Cytophagales</taxon>
        <taxon>Spirosomataceae</taxon>
        <taxon>Dyadobacter</taxon>
    </lineage>
</organism>
<protein>
    <submittedName>
        <fullName evidence="1">Uncharacterized protein</fullName>
    </submittedName>
</protein>
<dbReference type="AlphaFoldDB" id="A0A916JBW1"/>